<dbReference type="AlphaFoldDB" id="G7I3K4"/>
<protein>
    <submittedName>
        <fullName evidence="5">Putative transcription factor interactor and regulator LisH family</fullName>
    </submittedName>
    <submittedName>
        <fullName evidence="4">Transducin family protein/WD-40 repeat protein</fullName>
    </submittedName>
</protein>
<keyword evidence="1" id="KW-0853">WD repeat</keyword>
<gene>
    <name evidence="4" type="ordered locus">MTR_1g019450</name>
    <name evidence="5" type="ORF">MtrunA17_Chr1g0153401</name>
</gene>
<keyword evidence="7" id="KW-1185">Reference proteome</keyword>
<dbReference type="Proteomes" id="UP000265566">
    <property type="component" value="Chromosome 1"/>
</dbReference>
<organism evidence="4 7">
    <name type="scientific">Medicago truncatula</name>
    <name type="common">Barrel medic</name>
    <name type="synonym">Medicago tribuloides</name>
    <dbReference type="NCBI Taxonomy" id="3880"/>
    <lineage>
        <taxon>Eukaryota</taxon>
        <taxon>Viridiplantae</taxon>
        <taxon>Streptophyta</taxon>
        <taxon>Embryophyta</taxon>
        <taxon>Tracheophyta</taxon>
        <taxon>Spermatophyta</taxon>
        <taxon>Magnoliopsida</taxon>
        <taxon>eudicotyledons</taxon>
        <taxon>Gunneridae</taxon>
        <taxon>Pentapetalae</taxon>
        <taxon>rosids</taxon>
        <taxon>fabids</taxon>
        <taxon>Fabales</taxon>
        <taxon>Fabaceae</taxon>
        <taxon>Papilionoideae</taxon>
        <taxon>50 kb inversion clade</taxon>
        <taxon>NPAAA clade</taxon>
        <taxon>Hologalegina</taxon>
        <taxon>IRL clade</taxon>
        <taxon>Trifolieae</taxon>
        <taxon>Medicago</taxon>
    </lineage>
</organism>
<dbReference type="eggNOG" id="KOG0266">
    <property type="taxonomic scope" value="Eukaryota"/>
</dbReference>
<dbReference type="EMBL" id="PSQE01000001">
    <property type="protein sequence ID" value="RHN77308.1"/>
    <property type="molecule type" value="Genomic_DNA"/>
</dbReference>
<reference evidence="4 7" key="2">
    <citation type="journal article" date="2014" name="BMC Genomics">
        <title>An improved genome release (version Mt4.0) for the model legume Medicago truncatula.</title>
        <authorList>
            <person name="Tang H."/>
            <person name="Krishnakumar V."/>
            <person name="Bidwell S."/>
            <person name="Rosen B."/>
            <person name="Chan A."/>
            <person name="Zhou S."/>
            <person name="Gentzbittel L."/>
            <person name="Childs K.L."/>
            <person name="Yandell M."/>
            <person name="Gundlach H."/>
            <person name="Mayer K.F."/>
            <person name="Schwartz D.C."/>
            <person name="Town C.D."/>
        </authorList>
    </citation>
    <scope>GENOME REANNOTATION</scope>
    <source>
        <strain evidence="6 7">cv. Jemalong A17</strain>
    </source>
</reference>
<feature type="domain" description="CTLH" evidence="3">
    <location>
        <begin position="41"/>
        <end position="94"/>
    </location>
</feature>
<dbReference type="STRING" id="3880.G7I3K4"/>
<reference evidence="6" key="3">
    <citation type="submission" date="2015-04" db="UniProtKB">
        <authorList>
            <consortium name="EnsemblPlants"/>
        </authorList>
    </citation>
    <scope>IDENTIFICATION</scope>
    <source>
        <strain evidence="6">cv. Jemalong A17</strain>
    </source>
</reference>
<evidence type="ECO:0000313" key="6">
    <source>
        <dbReference type="EnsemblPlants" id="AES59439"/>
    </source>
</evidence>
<reference evidence="5" key="4">
    <citation type="journal article" date="2018" name="Nat. Plants">
        <title>Whole-genome landscape of Medicago truncatula symbiotic genes.</title>
        <authorList>
            <person name="Pecrix Y."/>
            <person name="Gamas P."/>
            <person name="Carrere S."/>
        </authorList>
    </citation>
    <scope>NUCLEOTIDE SEQUENCE</scope>
    <source>
        <tissue evidence="5">Leaves</tissue>
    </source>
</reference>
<dbReference type="PaxDb" id="3880-AES59439"/>
<name>G7I3K4_MEDTR</name>
<evidence type="ECO:0000259" key="3">
    <source>
        <dbReference type="PROSITE" id="PS50897"/>
    </source>
</evidence>
<dbReference type="PROSITE" id="PS50896">
    <property type="entry name" value="LISH"/>
    <property type="match status" value="1"/>
</dbReference>
<accession>G7I3K4</accession>
<evidence type="ECO:0000313" key="4">
    <source>
        <dbReference type="EMBL" id="AES59439.1"/>
    </source>
</evidence>
<dbReference type="GO" id="GO:0006355">
    <property type="term" value="P:regulation of DNA-templated transcription"/>
    <property type="evidence" value="ECO:0007669"/>
    <property type="project" value="InterPro"/>
</dbReference>
<evidence type="ECO:0000256" key="2">
    <source>
        <dbReference type="ARBA" id="ARBA00022737"/>
    </source>
</evidence>
<evidence type="ECO:0000256" key="1">
    <source>
        <dbReference type="ARBA" id="ARBA00022574"/>
    </source>
</evidence>
<dbReference type="InterPro" id="IPR027728">
    <property type="entry name" value="Topless_fam"/>
</dbReference>
<dbReference type="Pfam" id="PF21889">
    <property type="entry name" value="TPR1-like_2nd"/>
    <property type="match status" value="1"/>
</dbReference>
<dbReference type="EnsemblPlants" id="AES59439">
    <property type="protein sequence ID" value="AES59439"/>
    <property type="gene ID" value="MTR_1g019450"/>
</dbReference>
<keyword evidence="2" id="KW-0677">Repeat</keyword>
<proteinExistence type="predicted"/>
<dbReference type="OMA" id="FPAFKIH"/>
<dbReference type="InterPro" id="IPR006595">
    <property type="entry name" value="CTLH_C"/>
</dbReference>
<dbReference type="Proteomes" id="UP000002051">
    <property type="component" value="Unassembled WGS sequence"/>
</dbReference>
<dbReference type="EMBL" id="CM001217">
    <property type="protein sequence ID" value="AES59439.1"/>
    <property type="molecule type" value="Genomic_DNA"/>
</dbReference>
<evidence type="ECO:0000313" key="5">
    <source>
        <dbReference type="EMBL" id="RHN77308.1"/>
    </source>
</evidence>
<dbReference type="PANTHER" id="PTHR44083:SF30">
    <property type="entry name" value="TOPLESS-LIKE PROTEIN"/>
    <property type="match status" value="1"/>
</dbReference>
<reference evidence="4 7" key="1">
    <citation type="journal article" date="2011" name="Nature">
        <title>The Medicago genome provides insight into the evolution of rhizobial symbioses.</title>
        <authorList>
            <person name="Young N.D."/>
            <person name="Debelle F."/>
            <person name="Oldroyd G.E."/>
            <person name="Geurts R."/>
            <person name="Cannon S.B."/>
            <person name="Udvardi M.K."/>
            <person name="Benedito V.A."/>
            <person name="Mayer K.F."/>
            <person name="Gouzy J."/>
            <person name="Schoof H."/>
            <person name="Van de Peer Y."/>
            <person name="Proost S."/>
            <person name="Cook D.R."/>
            <person name="Meyers B.C."/>
            <person name="Spannagl M."/>
            <person name="Cheung F."/>
            <person name="De Mita S."/>
            <person name="Krishnakumar V."/>
            <person name="Gundlach H."/>
            <person name="Zhou S."/>
            <person name="Mudge J."/>
            <person name="Bharti A.K."/>
            <person name="Murray J.D."/>
            <person name="Naoumkina M.A."/>
            <person name="Rosen B."/>
            <person name="Silverstein K.A."/>
            <person name="Tang H."/>
            <person name="Rombauts S."/>
            <person name="Zhao P.X."/>
            <person name="Zhou P."/>
            <person name="Barbe V."/>
            <person name="Bardou P."/>
            <person name="Bechner M."/>
            <person name="Bellec A."/>
            <person name="Berger A."/>
            <person name="Berges H."/>
            <person name="Bidwell S."/>
            <person name="Bisseling T."/>
            <person name="Choisne N."/>
            <person name="Couloux A."/>
            <person name="Denny R."/>
            <person name="Deshpande S."/>
            <person name="Dai X."/>
            <person name="Doyle J.J."/>
            <person name="Dudez A.M."/>
            <person name="Farmer A.D."/>
            <person name="Fouteau S."/>
            <person name="Franken C."/>
            <person name="Gibelin C."/>
            <person name="Gish J."/>
            <person name="Goldstein S."/>
            <person name="Gonzalez A.J."/>
            <person name="Green P.J."/>
            <person name="Hallab A."/>
            <person name="Hartog M."/>
            <person name="Hua A."/>
            <person name="Humphray S.J."/>
            <person name="Jeong D.H."/>
            <person name="Jing Y."/>
            <person name="Jocker A."/>
            <person name="Kenton S.M."/>
            <person name="Kim D.J."/>
            <person name="Klee K."/>
            <person name="Lai H."/>
            <person name="Lang C."/>
            <person name="Lin S."/>
            <person name="Macmil S.L."/>
            <person name="Magdelenat G."/>
            <person name="Matthews L."/>
            <person name="McCorrison J."/>
            <person name="Monaghan E.L."/>
            <person name="Mun J.H."/>
            <person name="Najar F.Z."/>
            <person name="Nicholson C."/>
            <person name="Noirot C."/>
            <person name="O'Bleness M."/>
            <person name="Paule C.R."/>
            <person name="Poulain J."/>
            <person name="Prion F."/>
            <person name="Qin B."/>
            <person name="Qu C."/>
            <person name="Retzel E.F."/>
            <person name="Riddle C."/>
            <person name="Sallet E."/>
            <person name="Samain S."/>
            <person name="Samson N."/>
            <person name="Sanders I."/>
            <person name="Saurat O."/>
            <person name="Scarpelli C."/>
            <person name="Schiex T."/>
            <person name="Segurens B."/>
            <person name="Severin A.J."/>
            <person name="Sherrier D.J."/>
            <person name="Shi R."/>
            <person name="Sims S."/>
            <person name="Singer S.R."/>
            <person name="Sinharoy S."/>
            <person name="Sterck L."/>
            <person name="Viollet A."/>
            <person name="Wang B.B."/>
            <person name="Wang K."/>
            <person name="Wang M."/>
            <person name="Wang X."/>
            <person name="Warfsmann J."/>
            <person name="Weissenbach J."/>
            <person name="White D.D."/>
            <person name="White J.D."/>
            <person name="Wiley G.B."/>
            <person name="Wincker P."/>
            <person name="Xing Y."/>
            <person name="Yang L."/>
            <person name="Yao Z."/>
            <person name="Ying F."/>
            <person name="Zhai J."/>
            <person name="Zhou L."/>
            <person name="Zuber A."/>
            <person name="Denarie J."/>
            <person name="Dixon R.A."/>
            <person name="May G.D."/>
            <person name="Schwartz D.C."/>
            <person name="Rogers J."/>
            <person name="Quetier F."/>
            <person name="Town C.D."/>
            <person name="Roe B.A."/>
        </authorList>
    </citation>
    <scope>NUCLEOTIDE SEQUENCE [LARGE SCALE GENOMIC DNA]</scope>
    <source>
        <strain evidence="4">A17</strain>
        <strain evidence="6 7">cv. Jemalong A17</strain>
    </source>
</reference>
<dbReference type="Gramene" id="rna750">
    <property type="protein sequence ID" value="RHN77308.1"/>
    <property type="gene ID" value="gene750"/>
</dbReference>
<dbReference type="InterPro" id="IPR006594">
    <property type="entry name" value="LisH"/>
</dbReference>
<dbReference type="HOGENOM" id="CLU_111776_0_0_1"/>
<sequence length="189" mass="22118">MANNNSKEHVIFSVLQYLDDAGLKETVHTIERESGLYFDKEYFEDMILKGMWDEAEKYLSGFTKVEDNSHSTKIFFELRKQKYLEALVSNDRAKASNILMTDLIIFRSKSEALFKDLTHLLTIDNIRDHSLLSTYQDANSGRKNVMDEIKKVIKKNPKLDGKLNFPAIESQRLRRLLSERFHTYFLNLS</sequence>
<dbReference type="PROSITE" id="PS50897">
    <property type="entry name" value="CTLH"/>
    <property type="match status" value="1"/>
</dbReference>
<evidence type="ECO:0000313" key="7">
    <source>
        <dbReference type="Proteomes" id="UP000002051"/>
    </source>
</evidence>
<dbReference type="SMART" id="SM00668">
    <property type="entry name" value="CTLH"/>
    <property type="match status" value="1"/>
</dbReference>
<dbReference type="PANTHER" id="PTHR44083">
    <property type="entry name" value="TOPLESS-RELATED PROTEIN 1-RELATED"/>
    <property type="match status" value="1"/>
</dbReference>
<dbReference type="InterPro" id="IPR054080">
    <property type="entry name" value="TPR1-like_2nd"/>
</dbReference>